<dbReference type="InterPro" id="IPR038770">
    <property type="entry name" value="Na+/solute_symporter_sf"/>
</dbReference>
<evidence type="ECO:0000256" key="1">
    <source>
        <dbReference type="ARBA" id="ARBA00004141"/>
    </source>
</evidence>
<keyword evidence="2 5" id="KW-0812">Transmembrane</keyword>
<accession>A0A3N1CWA2</accession>
<name>A0A3N1CWA2_9ACTN</name>
<feature type="transmembrane region" description="Helical" evidence="5">
    <location>
        <begin position="129"/>
        <end position="148"/>
    </location>
</feature>
<feature type="transmembrane region" description="Helical" evidence="5">
    <location>
        <begin position="248"/>
        <end position="270"/>
    </location>
</feature>
<feature type="transmembrane region" description="Helical" evidence="5">
    <location>
        <begin position="160"/>
        <end position="179"/>
    </location>
</feature>
<dbReference type="InterPro" id="IPR002657">
    <property type="entry name" value="BilAc:Na_symport/Acr3"/>
</dbReference>
<protein>
    <submittedName>
        <fullName evidence="6">BASS family bile acid:Na+ symporter</fullName>
    </submittedName>
</protein>
<dbReference type="Proteomes" id="UP000272400">
    <property type="component" value="Unassembled WGS sequence"/>
</dbReference>
<evidence type="ECO:0000256" key="2">
    <source>
        <dbReference type="ARBA" id="ARBA00022692"/>
    </source>
</evidence>
<sequence>MMLIIAVLMLGLGLALTVDDFRRVRHHRPTIAVALVCQLLILPIACFGIVTLFALPPVAAVGMMLVAAAPGGPLAGLYSHLFGSDVAFNLTLTAVNSVLSVFTLTIITNLSLDHFLPDEDGIGLHGREIATIFAAVLVPIAIGMSVRTRRPELAARAERLFRIISVLGLGLFVLAGLLTNGSDLADNLTSVSPAVLVFALVSLTIGYAAGRITRAGRRVSIAAGMEIGFHNAAVSLSLALGISDDFAIAVPASIYGFAIMIIATAFGFLIRRLAPGEPAPVNRPPRPCQEHRAP</sequence>
<dbReference type="Pfam" id="PF01758">
    <property type="entry name" value="SBF"/>
    <property type="match status" value="1"/>
</dbReference>
<comment type="subcellular location">
    <subcellularLocation>
        <location evidence="1">Membrane</location>
        <topology evidence="1">Multi-pass membrane protein</topology>
    </subcellularLocation>
</comment>
<dbReference type="OrthoDB" id="9806785at2"/>
<evidence type="ECO:0000256" key="3">
    <source>
        <dbReference type="ARBA" id="ARBA00022989"/>
    </source>
</evidence>
<evidence type="ECO:0000313" key="6">
    <source>
        <dbReference type="EMBL" id="ROO85567.1"/>
    </source>
</evidence>
<feature type="transmembrane region" description="Helical" evidence="5">
    <location>
        <begin position="221"/>
        <end position="242"/>
    </location>
</feature>
<organism evidence="6 7">
    <name type="scientific">Actinocorallia herbida</name>
    <dbReference type="NCBI Taxonomy" id="58109"/>
    <lineage>
        <taxon>Bacteria</taxon>
        <taxon>Bacillati</taxon>
        <taxon>Actinomycetota</taxon>
        <taxon>Actinomycetes</taxon>
        <taxon>Streptosporangiales</taxon>
        <taxon>Thermomonosporaceae</taxon>
        <taxon>Actinocorallia</taxon>
    </lineage>
</organism>
<dbReference type="GO" id="GO:0016020">
    <property type="term" value="C:membrane"/>
    <property type="evidence" value="ECO:0007669"/>
    <property type="project" value="UniProtKB-SubCell"/>
</dbReference>
<comment type="caution">
    <text evidence="6">The sequence shown here is derived from an EMBL/GenBank/DDBJ whole genome shotgun (WGS) entry which is preliminary data.</text>
</comment>
<dbReference type="PANTHER" id="PTHR10361">
    <property type="entry name" value="SODIUM-BILE ACID COTRANSPORTER"/>
    <property type="match status" value="1"/>
</dbReference>
<dbReference type="PANTHER" id="PTHR10361:SF24">
    <property type="entry name" value="P3 PROTEIN"/>
    <property type="match status" value="1"/>
</dbReference>
<feature type="transmembrane region" description="Helical" evidence="5">
    <location>
        <begin position="31"/>
        <end position="55"/>
    </location>
</feature>
<dbReference type="Gene3D" id="1.20.1530.20">
    <property type="match status" value="1"/>
</dbReference>
<proteinExistence type="predicted"/>
<keyword evidence="7" id="KW-1185">Reference proteome</keyword>
<feature type="transmembrane region" description="Helical" evidence="5">
    <location>
        <begin position="86"/>
        <end position="109"/>
    </location>
</feature>
<evidence type="ECO:0000256" key="5">
    <source>
        <dbReference type="SAM" id="Phobius"/>
    </source>
</evidence>
<evidence type="ECO:0000313" key="7">
    <source>
        <dbReference type="Proteomes" id="UP000272400"/>
    </source>
</evidence>
<keyword evidence="3 5" id="KW-1133">Transmembrane helix</keyword>
<dbReference type="EMBL" id="RJKE01000001">
    <property type="protein sequence ID" value="ROO85567.1"/>
    <property type="molecule type" value="Genomic_DNA"/>
</dbReference>
<dbReference type="InterPro" id="IPR004710">
    <property type="entry name" value="Bilac:Na_transpt"/>
</dbReference>
<reference evidence="6 7" key="1">
    <citation type="submission" date="2018-11" db="EMBL/GenBank/DDBJ databases">
        <title>Sequencing the genomes of 1000 actinobacteria strains.</title>
        <authorList>
            <person name="Klenk H.-P."/>
        </authorList>
    </citation>
    <scope>NUCLEOTIDE SEQUENCE [LARGE SCALE GENOMIC DNA]</scope>
    <source>
        <strain evidence="6 7">DSM 44254</strain>
    </source>
</reference>
<dbReference type="AlphaFoldDB" id="A0A3N1CWA2"/>
<keyword evidence="4 5" id="KW-0472">Membrane</keyword>
<gene>
    <name evidence="6" type="ORF">EDD29_3113</name>
</gene>
<evidence type="ECO:0000256" key="4">
    <source>
        <dbReference type="ARBA" id="ARBA00023136"/>
    </source>
</evidence>
<feature type="transmembrane region" description="Helical" evidence="5">
    <location>
        <begin position="191"/>
        <end position="209"/>
    </location>
</feature>